<dbReference type="PANTHER" id="PTHR43495">
    <property type="entry name" value="GABA PERMEASE"/>
    <property type="match status" value="1"/>
</dbReference>
<dbReference type="FunFam" id="1.20.1740.10:FF:000001">
    <property type="entry name" value="Amino acid permease"/>
    <property type="match status" value="1"/>
</dbReference>
<feature type="transmembrane region" description="Helical" evidence="10">
    <location>
        <begin position="237"/>
        <end position="258"/>
    </location>
</feature>
<dbReference type="RefSeq" id="WP_131409246.1">
    <property type="nucleotide sequence ID" value="NZ_SJTG01000002.1"/>
</dbReference>
<comment type="subcellular location">
    <subcellularLocation>
        <location evidence="1">Cell inner membrane</location>
        <topology evidence="1">Multi-pass membrane protein</topology>
    </subcellularLocation>
</comment>
<feature type="transmembrane region" description="Helical" evidence="10">
    <location>
        <begin position="328"/>
        <end position="350"/>
    </location>
</feature>
<evidence type="ECO:0000256" key="6">
    <source>
        <dbReference type="ARBA" id="ARBA00022692"/>
    </source>
</evidence>
<feature type="transmembrane region" description="Helical" evidence="10">
    <location>
        <begin position="425"/>
        <end position="444"/>
    </location>
</feature>
<evidence type="ECO:0000256" key="8">
    <source>
        <dbReference type="ARBA" id="ARBA00022989"/>
    </source>
</evidence>
<keyword evidence="4" id="KW-1003">Cell membrane</keyword>
<keyword evidence="8 10" id="KW-1133">Transmembrane helix</keyword>
<feature type="transmembrane region" description="Helical" evidence="10">
    <location>
        <begin position="122"/>
        <end position="140"/>
    </location>
</feature>
<dbReference type="PANTHER" id="PTHR43495:SF4">
    <property type="entry name" value="AROMATIC AMINO ACID TRANSPORT PROTEIN AROP"/>
    <property type="match status" value="1"/>
</dbReference>
<feature type="transmembrane region" description="Helical" evidence="10">
    <location>
        <begin position="80"/>
        <end position="102"/>
    </location>
</feature>
<feature type="transmembrane region" description="Helical" evidence="10">
    <location>
        <begin position="152"/>
        <end position="174"/>
    </location>
</feature>
<accession>A0A4R0YS39</accession>
<keyword evidence="7" id="KW-0029">Amino-acid transport</keyword>
<dbReference type="Proteomes" id="UP000291822">
    <property type="component" value="Unassembled WGS sequence"/>
</dbReference>
<dbReference type="Gene3D" id="1.20.1740.10">
    <property type="entry name" value="Amino acid/polyamine transporter I"/>
    <property type="match status" value="1"/>
</dbReference>
<protein>
    <submittedName>
        <fullName evidence="12">Amino acid permease</fullName>
    </submittedName>
</protein>
<dbReference type="PROSITE" id="PS00218">
    <property type="entry name" value="AMINO_ACID_PERMEASE_1"/>
    <property type="match status" value="1"/>
</dbReference>
<dbReference type="Pfam" id="PF00324">
    <property type="entry name" value="AA_permease"/>
    <property type="match status" value="1"/>
</dbReference>
<evidence type="ECO:0000256" key="1">
    <source>
        <dbReference type="ARBA" id="ARBA00004429"/>
    </source>
</evidence>
<keyword evidence="6 10" id="KW-0812">Transmembrane</keyword>
<evidence type="ECO:0000256" key="3">
    <source>
        <dbReference type="ARBA" id="ARBA00022448"/>
    </source>
</evidence>
<dbReference type="GO" id="GO:0006865">
    <property type="term" value="P:amino acid transport"/>
    <property type="evidence" value="ECO:0007669"/>
    <property type="project" value="UniProtKB-KW"/>
</dbReference>
<evidence type="ECO:0000256" key="2">
    <source>
        <dbReference type="ARBA" id="ARBA00008583"/>
    </source>
</evidence>
<gene>
    <name evidence="12" type="ORF">EZM97_18550</name>
</gene>
<name>A0A4R0YS39_9GAMM</name>
<reference evidence="12 13" key="1">
    <citation type="submission" date="2019-02" db="EMBL/GenBank/DDBJ databases">
        <title>Dyella amyloliquefaciens sp. nov., isolated from forest soil.</title>
        <authorList>
            <person name="Gao Z.-H."/>
            <person name="Qiu L.-H."/>
        </authorList>
    </citation>
    <scope>NUCLEOTIDE SEQUENCE [LARGE SCALE GENOMIC DNA]</scope>
    <source>
        <strain evidence="12 13">KACC 12747</strain>
    </source>
</reference>
<keyword evidence="9 10" id="KW-0472">Membrane</keyword>
<dbReference type="AlphaFoldDB" id="A0A4R0YS39"/>
<feature type="transmembrane region" description="Helical" evidence="10">
    <location>
        <begin position="44"/>
        <end position="60"/>
    </location>
</feature>
<comment type="caution">
    <text evidence="12">The sequence shown here is derived from an EMBL/GenBank/DDBJ whole genome shotgun (WGS) entry which is preliminary data.</text>
</comment>
<proteinExistence type="inferred from homology"/>
<feature type="transmembrane region" description="Helical" evidence="10">
    <location>
        <begin position="401"/>
        <end position="419"/>
    </location>
</feature>
<keyword evidence="5" id="KW-0997">Cell inner membrane</keyword>
<evidence type="ECO:0000256" key="9">
    <source>
        <dbReference type="ARBA" id="ARBA00023136"/>
    </source>
</evidence>
<feature type="domain" description="Amino acid permease/ SLC12A" evidence="11">
    <location>
        <begin position="13"/>
        <end position="444"/>
    </location>
</feature>
<dbReference type="InterPro" id="IPR004840">
    <property type="entry name" value="Amino_acid_permease_CS"/>
</dbReference>
<dbReference type="InterPro" id="IPR004841">
    <property type="entry name" value="AA-permease/SLC12A_dom"/>
</dbReference>
<evidence type="ECO:0000256" key="4">
    <source>
        <dbReference type="ARBA" id="ARBA00022475"/>
    </source>
</evidence>
<dbReference type="PIRSF" id="PIRSF006060">
    <property type="entry name" value="AA_transporter"/>
    <property type="match status" value="1"/>
</dbReference>
<dbReference type="GO" id="GO:0005886">
    <property type="term" value="C:plasma membrane"/>
    <property type="evidence" value="ECO:0007669"/>
    <property type="project" value="UniProtKB-SubCell"/>
</dbReference>
<organism evidence="12 13">
    <name type="scientific">Dyella soli</name>
    <dbReference type="NCBI Taxonomy" id="522319"/>
    <lineage>
        <taxon>Bacteria</taxon>
        <taxon>Pseudomonadati</taxon>
        <taxon>Pseudomonadota</taxon>
        <taxon>Gammaproteobacteria</taxon>
        <taxon>Lysobacterales</taxon>
        <taxon>Rhodanobacteraceae</taxon>
        <taxon>Dyella</taxon>
    </lineage>
</organism>
<keyword evidence="13" id="KW-1185">Reference proteome</keyword>
<dbReference type="EMBL" id="SJTG01000002">
    <property type="protein sequence ID" value="TCI10845.1"/>
    <property type="molecule type" value="Genomic_DNA"/>
</dbReference>
<evidence type="ECO:0000256" key="7">
    <source>
        <dbReference type="ARBA" id="ARBA00022970"/>
    </source>
</evidence>
<keyword evidence="3" id="KW-0813">Transport</keyword>
<evidence type="ECO:0000313" key="13">
    <source>
        <dbReference type="Proteomes" id="UP000291822"/>
    </source>
</evidence>
<feature type="transmembrane region" description="Helical" evidence="10">
    <location>
        <begin position="283"/>
        <end position="308"/>
    </location>
</feature>
<evidence type="ECO:0000259" key="11">
    <source>
        <dbReference type="Pfam" id="PF00324"/>
    </source>
</evidence>
<dbReference type="GO" id="GO:0055085">
    <property type="term" value="P:transmembrane transport"/>
    <property type="evidence" value="ECO:0007669"/>
    <property type="project" value="InterPro"/>
</dbReference>
<feature type="transmembrane region" description="Helical" evidence="10">
    <location>
        <begin position="194"/>
        <end position="216"/>
    </location>
</feature>
<evidence type="ECO:0000313" key="12">
    <source>
        <dbReference type="EMBL" id="TCI10845.1"/>
    </source>
</evidence>
<comment type="similarity">
    <text evidence="2">Belongs to the amino acid-polyamine-organocation (APC) superfamily. Amino acid transporter (AAT) (TC 2.A.3.1) family.</text>
</comment>
<evidence type="ECO:0000256" key="10">
    <source>
        <dbReference type="SAM" id="Phobius"/>
    </source>
</evidence>
<sequence>MTQHLQRRLNPRHITFMALGMAIGAGLFLGSADAIKLAGPSVLFAYLFGGLMIYIIMRALGEMTVRDPVAGSFSVYAQKYLGPFAGYLTGWNYFILMVGVGMAESTAVGIYMKQWFPELPQWIWVFGSVVLIGGLNLMAVKVYGEMEFWFTLIKVLAVMLMIAGGLSIIALGWGNGGRPMGLGNLWQHGGWLPHGITGMVMALPVVVFAFGGIETIGIAAGEAAQPERTIPRAVNSVLWRILIFYVGALFVIMALYPWDALGTTGSPFVTTFARLGIQQAAGLINFVVITAALSGFNCTTFAGSRMLYSLASKGQAPAMLTHVNAHGVPVRAVIVTLVCLVFGVLLNYLLPEDIFKKMMSVLSFNTVWTWSMVLLAHYSFRRWQRRHGEAPMPFRLRWWPLSGVVCLAFLAFVVVMLGVSPDTRVALYVGAIWIASLSAAYKWFGVGRRMHIAAAAPAST</sequence>
<evidence type="ECO:0000256" key="5">
    <source>
        <dbReference type="ARBA" id="ARBA00022519"/>
    </source>
</evidence>
<feature type="transmembrane region" description="Helical" evidence="10">
    <location>
        <begin position="362"/>
        <end position="380"/>
    </location>
</feature>